<dbReference type="GO" id="GO:0006353">
    <property type="term" value="P:DNA-templated transcription termination"/>
    <property type="evidence" value="ECO:0007669"/>
    <property type="project" value="InterPro"/>
</dbReference>
<feature type="compositionally biased region" description="Polar residues" evidence="1">
    <location>
        <begin position="218"/>
        <end position="230"/>
    </location>
</feature>
<accession>A0A1E3H9C6</accession>
<gene>
    <name evidence="3" type="ORF">L202_08366</name>
</gene>
<feature type="domain" description="Rho termination factor-like N-terminal" evidence="2">
    <location>
        <begin position="13"/>
        <end position="54"/>
    </location>
</feature>
<protein>
    <recommendedName>
        <fullName evidence="2">Rho termination factor-like N-terminal domain-containing protein</fullName>
    </recommendedName>
</protein>
<dbReference type="STRING" id="1295533.A0A1E3H9C6"/>
<evidence type="ECO:0000313" key="4">
    <source>
        <dbReference type="Proteomes" id="UP000094065"/>
    </source>
</evidence>
<evidence type="ECO:0000313" key="3">
    <source>
        <dbReference type="EMBL" id="ODN72962.1"/>
    </source>
</evidence>
<proteinExistence type="predicted"/>
<sequence>MNHPTPIMDIARSLQTLKVADLKVKCRELKITNYSKLNKSQLIEVILVHAHPNAPNAPEPAASSTIASDPTTCPAVEPKHKRQRTESSSSFPLPDGPKESFKAPQNQASATSAAHAIHPRARLPYITSTPSLTQQPTDDLNVAAANASPTSFPTLSTTGLSEQLPEPIASTVSAPPRKISSKTKPKTILPSVIRERTFQALVPIPRPPPRTALDHASESFSSERQASPGMSSHGRVHYVSNHFLNQAAACLHKYRVHPINSPPFPYPTTYPIETRTLTHDLPFQAIHPSLYTSVYPFGALKVAIRFWVFRLHTHMQQGCGEAWSGMGGGLGLLGPDLSTWPAVVSCRMVSKDVWVVDTECSRTDEESVNGEVAIHKERFLILEATGEAIASASSARPVQQHESDNVIEGCRVRPDWFARIQQGDASDPLLQMIGTKEEDAYPAGISKSWQSRVGNDQELMKTAERAVLASCALNSTSGCKMTAVEMDAESIGKSTVIPRSKAEERVALYLPESLQVLSVHIPLEPFHPALAQVHRQTGHSQYVLRDTGQIVGGEDGVAPLWQGLLGCDHAGQRDDKLAESFWQGWEERLLS</sequence>
<dbReference type="Pfam" id="PF07498">
    <property type="entry name" value="Rho_N"/>
    <property type="match status" value="1"/>
</dbReference>
<evidence type="ECO:0000256" key="1">
    <source>
        <dbReference type="SAM" id="MobiDB-lite"/>
    </source>
</evidence>
<dbReference type="GeneID" id="30159675"/>
<dbReference type="RefSeq" id="XP_018988903.1">
    <property type="nucleotide sequence ID" value="XM_019143240.1"/>
</dbReference>
<dbReference type="AlphaFoldDB" id="A0A1E3H9C6"/>
<dbReference type="OrthoDB" id="2368680at2759"/>
<dbReference type="SMART" id="SM00959">
    <property type="entry name" value="Rho_N"/>
    <property type="match status" value="1"/>
</dbReference>
<feature type="region of interest" description="Disordered" evidence="1">
    <location>
        <begin position="203"/>
        <end position="232"/>
    </location>
</feature>
<comment type="caution">
    <text evidence="3">The sequence shown here is derived from an EMBL/GenBank/DDBJ whole genome shotgun (WGS) entry which is preliminary data.</text>
</comment>
<organism evidence="3 4">
    <name type="scientific">Cryptococcus amylolentus CBS 6039</name>
    <dbReference type="NCBI Taxonomy" id="1295533"/>
    <lineage>
        <taxon>Eukaryota</taxon>
        <taxon>Fungi</taxon>
        <taxon>Dikarya</taxon>
        <taxon>Basidiomycota</taxon>
        <taxon>Agaricomycotina</taxon>
        <taxon>Tremellomycetes</taxon>
        <taxon>Tremellales</taxon>
        <taxon>Cryptococcaceae</taxon>
        <taxon>Cryptococcus</taxon>
    </lineage>
</organism>
<dbReference type="EMBL" id="AWGJ01000014">
    <property type="protein sequence ID" value="ODN72962.1"/>
    <property type="molecule type" value="Genomic_DNA"/>
</dbReference>
<name>A0A1E3H9C6_9TREE</name>
<keyword evidence="4" id="KW-1185">Reference proteome</keyword>
<evidence type="ECO:0000259" key="2">
    <source>
        <dbReference type="SMART" id="SM00959"/>
    </source>
</evidence>
<dbReference type="Proteomes" id="UP000094065">
    <property type="component" value="Unassembled WGS sequence"/>
</dbReference>
<feature type="compositionally biased region" description="Polar residues" evidence="1">
    <location>
        <begin position="103"/>
        <end position="112"/>
    </location>
</feature>
<feature type="region of interest" description="Disordered" evidence="1">
    <location>
        <begin position="54"/>
        <end position="117"/>
    </location>
</feature>
<dbReference type="InterPro" id="IPR011112">
    <property type="entry name" value="Rho-like_N"/>
</dbReference>
<reference evidence="3 4" key="1">
    <citation type="submission" date="2016-06" db="EMBL/GenBank/DDBJ databases">
        <title>Evolution of pathogenesis and genome organization in the Tremellales.</title>
        <authorList>
            <person name="Cuomo C."/>
            <person name="Litvintseva A."/>
            <person name="Heitman J."/>
            <person name="Chen Y."/>
            <person name="Sun S."/>
            <person name="Springer D."/>
            <person name="Dromer F."/>
            <person name="Young S."/>
            <person name="Zeng Q."/>
            <person name="Chapman S."/>
            <person name="Gujja S."/>
            <person name="Saif S."/>
            <person name="Birren B."/>
        </authorList>
    </citation>
    <scope>NUCLEOTIDE SEQUENCE [LARGE SCALE GENOMIC DNA]</scope>
    <source>
        <strain evidence="3 4">CBS 6039</strain>
    </source>
</reference>